<dbReference type="RefSeq" id="WP_264811004.1">
    <property type="nucleotide sequence ID" value="NZ_CP110226.1"/>
</dbReference>
<dbReference type="InterPro" id="IPR011249">
    <property type="entry name" value="Metalloenz_LuxS/M16"/>
</dbReference>
<dbReference type="Pfam" id="PF05193">
    <property type="entry name" value="Peptidase_M16_C"/>
    <property type="match status" value="1"/>
</dbReference>
<sequence length="423" mass="48186">MILDRSKAPEFKVPEDFELLPPDKHLLGNGSTLYHVQTPGLNAVKIEVIGIGNRASLPVSQTLVPAFTLMLLQEGTHHMTGDELADFFDFHASEVHPITTFGHEGLGLLSTKKHLDQILPTFFSLFTEAIFPEEILAKRKSQKQLSLKLEKEKTSARAGKLFRSSLFGKLHPYGVEPEAEHVQIISKELLKFYYNEMLWQETEVFVTGDFTATEIKHYCEAFGKLPNRKPIEKVLLPALNTIKGVVEERSNAVQSSIRIGYWSIPKNHPDFIALSVFNTILGGYFGARLIKNIREDKGHTYGIYSNLAEIGNQNYWVIAADVQKEFTQEVIREIYLEIEKLTLEPLSSEELEVVRNYLIGQMLKHFSSSFELIERFRSVHYSGMDLSYFDRKLAYLKSFSSQDMITIGQKYFSKPPFIEVVVG</sequence>
<proteinExistence type="predicted"/>
<organism evidence="2 3">
    <name type="scientific">Algoriphagus halophytocola</name>
    <dbReference type="NCBI Taxonomy" id="2991499"/>
    <lineage>
        <taxon>Bacteria</taxon>
        <taxon>Pseudomonadati</taxon>
        <taxon>Bacteroidota</taxon>
        <taxon>Cytophagia</taxon>
        <taxon>Cytophagales</taxon>
        <taxon>Cyclobacteriaceae</taxon>
        <taxon>Algoriphagus</taxon>
    </lineage>
</organism>
<keyword evidence="3" id="KW-1185">Reference proteome</keyword>
<protein>
    <submittedName>
        <fullName evidence="2">Insulinase family protein</fullName>
    </submittedName>
</protein>
<evidence type="ECO:0000259" key="1">
    <source>
        <dbReference type="Pfam" id="PF05193"/>
    </source>
</evidence>
<dbReference type="EMBL" id="CP110226">
    <property type="protein sequence ID" value="UZD24288.1"/>
    <property type="molecule type" value="Genomic_DNA"/>
</dbReference>
<dbReference type="Gene3D" id="3.30.830.10">
    <property type="entry name" value="Metalloenzyme, LuxS/M16 peptidase-like"/>
    <property type="match status" value="2"/>
</dbReference>
<accession>A0ABY6MKV1</accession>
<reference evidence="2" key="1">
    <citation type="submission" date="2022-10" db="EMBL/GenBank/DDBJ databases">
        <title>Algoriphagus sp. a novel bacteria isolate from halophytes salicornia europaea.</title>
        <authorList>
            <person name="Peng Y."/>
            <person name="Jiang L."/>
            <person name="Lee J."/>
        </authorList>
    </citation>
    <scope>NUCLEOTIDE SEQUENCE</scope>
    <source>
        <strain evidence="2">TR-M5</strain>
    </source>
</reference>
<dbReference type="SUPFAM" id="SSF63411">
    <property type="entry name" value="LuxS/MPP-like metallohydrolase"/>
    <property type="match status" value="2"/>
</dbReference>
<feature type="domain" description="Peptidase M16 C-terminal" evidence="1">
    <location>
        <begin position="189"/>
        <end position="357"/>
    </location>
</feature>
<dbReference type="Proteomes" id="UP001163156">
    <property type="component" value="Chromosome"/>
</dbReference>
<gene>
    <name evidence="2" type="ORF">OM944_07245</name>
</gene>
<evidence type="ECO:0000313" key="2">
    <source>
        <dbReference type="EMBL" id="UZD24288.1"/>
    </source>
</evidence>
<dbReference type="InterPro" id="IPR007863">
    <property type="entry name" value="Peptidase_M16_C"/>
</dbReference>
<evidence type="ECO:0000313" key="3">
    <source>
        <dbReference type="Proteomes" id="UP001163156"/>
    </source>
</evidence>
<name>A0ABY6MKV1_9BACT</name>